<feature type="signal peptide" evidence="2">
    <location>
        <begin position="1"/>
        <end position="20"/>
    </location>
</feature>
<dbReference type="EMBL" id="CP039852">
    <property type="protein sequence ID" value="QCZ93199.1"/>
    <property type="molecule type" value="Genomic_DNA"/>
</dbReference>
<evidence type="ECO:0000256" key="1">
    <source>
        <dbReference type="SAM" id="MobiDB-lite"/>
    </source>
</evidence>
<dbReference type="InterPro" id="IPR007055">
    <property type="entry name" value="BON_dom"/>
</dbReference>
<proteinExistence type="predicted"/>
<evidence type="ECO:0000256" key="2">
    <source>
        <dbReference type="SAM" id="SignalP"/>
    </source>
</evidence>
<dbReference type="SMART" id="SM00749">
    <property type="entry name" value="BON"/>
    <property type="match status" value="2"/>
</dbReference>
<gene>
    <name evidence="4" type="ORF">FBQ74_06735</name>
</gene>
<dbReference type="PROSITE" id="PS50914">
    <property type="entry name" value="BON"/>
    <property type="match status" value="2"/>
</dbReference>
<feature type="domain" description="BON" evidence="3">
    <location>
        <begin position="34"/>
        <end position="102"/>
    </location>
</feature>
<dbReference type="Pfam" id="PF04972">
    <property type="entry name" value="BON"/>
    <property type="match status" value="2"/>
</dbReference>
<dbReference type="PANTHER" id="PTHR34606">
    <property type="entry name" value="BON DOMAIN-CONTAINING PROTEIN"/>
    <property type="match status" value="1"/>
</dbReference>
<dbReference type="InterPro" id="IPR051686">
    <property type="entry name" value="Lipoprotein_DolP"/>
</dbReference>
<name>A0A5B7YFN9_9ALTE</name>
<evidence type="ECO:0000313" key="5">
    <source>
        <dbReference type="Proteomes" id="UP000304912"/>
    </source>
</evidence>
<keyword evidence="2" id="KW-0732">Signal</keyword>
<dbReference type="AlphaFoldDB" id="A0A5B7YFN9"/>
<accession>A0A5B7YFN9</accession>
<evidence type="ECO:0000313" key="4">
    <source>
        <dbReference type="EMBL" id="QCZ93199.1"/>
    </source>
</evidence>
<reference evidence="4 5" key="1">
    <citation type="submission" date="2019-04" db="EMBL/GenBank/DDBJ databases">
        <title>Salinimonas iocasae sp. nov., a halophilic bacterium isolated from the outer tube casing of tubeworms in Okinawa Trough.</title>
        <authorList>
            <person name="Zhang H."/>
            <person name="Wang H."/>
            <person name="Li C."/>
        </authorList>
    </citation>
    <scope>NUCLEOTIDE SEQUENCE [LARGE SCALE GENOMIC DNA]</scope>
    <source>
        <strain evidence="4 5">KX18D6</strain>
    </source>
</reference>
<feature type="compositionally biased region" description="Acidic residues" evidence="1">
    <location>
        <begin position="118"/>
        <end position="127"/>
    </location>
</feature>
<dbReference type="Proteomes" id="UP000304912">
    <property type="component" value="Chromosome"/>
</dbReference>
<evidence type="ECO:0000259" key="3">
    <source>
        <dbReference type="PROSITE" id="PS50914"/>
    </source>
</evidence>
<dbReference type="KEGG" id="salk:FBQ74_06735"/>
<dbReference type="RefSeq" id="WP_139755946.1">
    <property type="nucleotide sequence ID" value="NZ_CP039852.1"/>
</dbReference>
<dbReference type="OrthoDB" id="5733310at2"/>
<dbReference type="Gene3D" id="3.30.1340.30">
    <property type="match status" value="2"/>
</dbReference>
<keyword evidence="5" id="KW-1185">Reference proteome</keyword>
<sequence length="217" mass="23250">MKRTILSLLVACTVSSGAIAADMKAENDWEKGAKDAWIDGKAEATLLFNGNLNSFDINTDVKNGKVILTGNVKTSVDKKLAEELVENIEGVTAVDNRLTIMKGMKGSEGMTASKDKDAEDDMEEAENNAEKATEDASSELLDAKIATVIKTRLLMDSDISGFDIDVDVEQGTVTLTGEVESDAERNLAIEIAQNASDVSNVNDNLKVMQDTATADKN</sequence>
<dbReference type="PANTHER" id="PTHR34606:SF15">
    <property type="entry name" value="BON DOMAIN-CONTAINING PROTEIN"/>
    <property type="match status" value="1"/>
</dbReference>
<protein>
    <submittedName>
        <fullName evidence="4">BON domain-containing protein</fullName>
    </submittedName>
</protein>
<organism evidence="4 5">
    <name type="scientific">Salinimonas iocasae</name>
    <dbReference type="NCBI Taxonomy" id="2572577"/>
    <lineage>
        <taxon>Bacteria</taxon>
        <taxon>Pseudomonadati</taxon>
        <taxon>Pseudomonadota</taxon>
        <taxon>Gammaproteobacteria</taxon>
        <taxon>Alteromonadales</taxon>
        <taxon>Alteromonadaceae</taxon>
        <taxon>Alteromonas/Salinimonas group</taxon>
        <taxon>Salinimonas</taxon>
    </lineage>
</organism>
<feature type="region of interest" description="Disordered" evidence="1">
    <location>
        <begin position="105"/>
        <end position="136"/>
    </location>
</feature>
<feature type="domain" description="BON" evidence="3">
    <location>
        <begin position="141"/>
        <end position="209"/>
    </location>
</feature>
<dbReference type="InterPro" id="IPR014004">
    <property type="entry name" value="Transpt-assoc_nodulatn_dom_bac"/>
</dbReference>
<feature type="chain" id="PRO_5022978494" evidence="2">
    <location>
        <begin position="21"/>
        <end position="217"/>
    </location>
</feature>